<dbReference type="RefSeq" id="WP_127690087.1">
    <property type="nucleotide sequence ID" value="NZ_RZUL01000002.1"/>
</dbReference>
<sequence>MIEIYHKPITRSIRVVWLCNELGLSYRLVFVDEGADKADLDAFDRDSVLRKVPTVSIDGLVMTESGAIVQQLLEAHEDSLVNRKPGTAERAAFLQWIHGAETLSFATSLVAQHAHLRPENKRVPAMAAEGRQLAFQYFSALEKELFHRAYIVGERFSAADIMVGYTLYIAHLMELFDAQSFPKLTQYFVRITGRDAFKITIEQCVPEDVRSFRPL</sequence>
<dbReference type="SFLD" id="SFLDG00358">
    <property type="entry name" value="Main_(cytGST)"/>
    <property type="match status" value="1"/>
</dbReference>
<comment type="caution">
    <text evidence="3">The sequence shown here is derived from an EMBL/GenBank/DDBJ whole genome shotgun (WGS) entry which is preliminary data.</text>
</comment>
<accession>A0A437J8W3</accession>
<dbReference type="Pfam" id="PF13417">
    <property type="entry name" value="GST_N_3"/>
    <property type="match status" value="1"/>
</dbReference>
<dbReference type="SUPFAM" id="SSF52833">
    <property type="entry name" value="Thioredoxin-like"/>
    <property type="match status" value="1"/>
</dbReference>
<dbReference type="InterPro" id="IPR036249">
    <property type="entry name" value="Thioredoxin-like_sf"/>
</dbReference>
<dbReference type="InterPro" id="IPR036282">
    <property type="entry name" value="Glutathione-S-Trfase_C_sf"/>
</dbReference>
<evidence type="ECO:0000259" key="2">
    <source>
        <dbReference type="PROSITE" id="PS50405"/>
    </source>
</evidence>
<name>A0A437J8W3_9SPHN</name>
<dbReference type="InterPro" id="IPR010987">
    <property type="entry name" value="Glutathione-S-Trfase_C-like"/>
</dbReference>
<dbReference type="Gene3D" id="1.20.1050.10">
    <property type="match status" value="1"/>
</dbReference>
<evidence type="ECO:0000259" key="1">
    <source>
        <dbReference type="PROSITE" id="PS50404"/>
    </source>
</evidence>
<dbReference type="Gene3D" id="3.40.30.10">
    <property type="entry name" value="Glutaredoxin"/>
    <property type="match status" value="1"/>
</dbReference>
<dbReference type="SFLD" id="SFLDS00019">
    <property type="entry name" value="Glutathione_Transferase_(cytos"/>
    <property type="match status" value="1"/>
</dbReference>
<organism evidence="3 4">
    <name type="scientific">Sphingobium algorifonticola</name>
    <dbReference type="NCBI Taxonomy" id="2008318"/>
    <lineage>
        <taxon>Bacteria</taxon>
        <taxon>Pseudomonadati</taxon>
        <taxon>Pseudomonadota</taxon>
        <taxon>Alphaproteobacteria</taxon>
        <taxon>Sphingomonadales</taxon>
        <taxon>Sphingomonadaceae</taxon>
        <taxon>Sphingobium</taxon>
    </lineage>
</organism>
<dbReference type="CDD" id="cd03046">
    <property type="entry name" value="GST_N_GTT1_like"/>
    <property type="match status" value="1"/>
</dbReference>
<dbReference type="GO" id="GO:0016740">
    <property type="term" value="F:transferase activity"/>
    <property type="evidence" value="ECO:0007669"/>
    <property type="project" value="UniProtKB-KW"/>
</dbReference>
<dbReference type="OrthoDB" id="9810080at2"/>
<dbReference type="PANTHER" id="PTHR44051">
    <property type="entry name" value="GLUTATHIONE S-TRANSFERASE-RELATED"/>
    <property type="match status" value="1"/>
</dbReference>
<gene>
    <name evidence="3" type="ORF">ENE74_06695</name>
</gene>
<proteinExistence type="predicted"/>
<keyword evidence="3" id="KW-0808">Transferase</keyword>
<dbReference type="InterPro" id="IPR040079">
    <property type="entry name" value="Glutathione_S-Trfase"/>
</dbReference>
<reference evidence="3 4" key="1">
    <citation type="submission" date="2019-01" db="EMBL/GenBank/DDBJ databases">
        <authorList>
            <person name="Chen W.-M."/>
        </authorList>
    </citation>
    <scope>NUCLEOTIDE SEQUENCE [LARGE SCALE GENOMIC DNA]</scope>
    <source>
        <strain evidence="3 4">TLA-22</strain>
    </source>
</reference>
<dbReference type="InterPro" id="IPR004045">
    <property type="entry name" value="Glutathione_S-Trfase_N"/>
</dbReference>
<dbReference type="PROSITE" id="PS50405">
    <property type="entry name" value="GST_CTER"/>
    <property type="match status" value="1"/>
</dbReference>
<dbReference type="AlphaFoldDB" id="A0A437J8W3"/>
<feature type="domain" description="GST C-terminal" evidence="2">
    <location>
        <begin position="86"/>
        <end position="215"/>
    </location>
</feature>
<dbReference type="Proteomes" id="UP000282977">
    <property type="component" value="Unassembled WGS sequence"/>
</dbReference>
<dbReference type="Pfam" id="PF13410">
    <property type="entry name" value="GST_C_2"/>
    <property type="match status" value="1"/>
</dbReference>
<dbReference type="PROSITE" id="PS50404">
    <property type="entry name" value="GST_NTER"/>
    <property type="match status" value="1"/>
</dbReference>
<dbReference type="EMBL" id="RZUL01000002">
    <property type="protein sequence ID" value="RVT41937.1"/>
    <property type="molecule type" value="Genomic_DNA"/>
</dbReference>
<evidence type="ECO:0000313" key="4">
    <source>
        <dbReference type="Proteomes" id="UP000282977"/>
    </source>
</evidence>
<protein>
    <submittedName>
        <fullName evidence="3">Glutathione S-transferase family protein</fullName>
    </submittedName>
</protein>
<dbReference type="PANTHER" id="PTHR44051:SF8">
    <property type="entry name" value="GLUTATHIONE S-TRANSFERASE GSTA"/>
    <property type="match status" value="1"/>
</dbReference>
<evidence type="ECO:0000313" key="3">
    <source>
        <dbReference type="EMBL" id="RVT41937.1"/>
    </source>
</evidence>
<feature type="domain" description="GST N-terminal" evidence="1">
    <location>
        <begin position="1"/>
        <end position="80"/>
    </location>
</feature>
<dbReference type="SUPFAM" id="SSF47616">
    <property type="entry name" value="GST C-terminal domain-like"/>
    <property type="match status" value="1"/>
</dbReference>
<keyword evidence="4" id="KW-1185">Reference proteome</keyword>